<sequence length="342" mass="37196">MGQICIARTDLAQVLPMHLLLASDGTIRQCGATVTKMFPGRDLTGQMFFDCFTVRRPCDVGAVGDILAHQGAKLHLVVRNDRKTSLKAVAVSVDGGDGVLLNMSFGISVVDAIRDYDLTISDFSGTDLAVEMLYLIEAKSAAMAESRKLNTRLQGAKVAAEEQAFTDTLTGLKNRRAMDHVLTHFVEANEEFGLMQVDLDYFKRVNDTLGHAAGDHVLHEVAKVLLEETRSEDLVARIGGDEFVLVFHRMTDIDKLNEIAARIIQRLEEPISYNGQSCLISASIGTAISDGYQGLTADKILMNADLALYASKNKGRACNTVFSEELTQEGPLVDVTTPSLTG</sequence>
<dbReference type="Pfam" id="PF07701">
    <property type="entry name" value="HNOBA"/>
    <property type="match status" value="1"/>
</dbReference>
<dbReference type="GO" id="GO:0000166">
    <property type="term" value="F:nucleotide binding"/>
    <property type="evidence" value="ECO:0007669"/>
    <property type="project" value="UniProtKB-KW"/>
</dbReference>
<evidence type="ECO:0000313" key="5">
    <source>
        <dbReference type="EMBL" id="AXX99788.1"/>
    </source>
</evidence>
<dbReference type="OrthoDB" id="9812260at2"/>
<dbReference type="CDD" id="cd01949">
    <property type="entry name" value="GGDEF"/>
    <property type="match status" value="1"/>
</dbReference>
<protein>
    <recommendedName>
        <fullName evidence="1">guanylate cyclase</fullName>
        <ecNumber evidence="1">4.6.1.2</ecNumber>
    </recommendedName>
</protein>
<dbReference type="InterPro" id="IPR000160">
    <property type="entry name" value="GGDEF_dom"/>
</dbReference>
<dbReference type="AlphaFoldDB" id="A0A347ULR0"/>
<dbReference type="InterPro" id="IPR042463">
    <property type="entry name" value="HNOB_dom_associated_sf"/>
</dbReference>
<organism evidence="5 6">
    <name type="scientific">Profundibacter amoris</name>
    <dbReference type="NCBI Taxonomy" id="2171755"/>
    <lineage>
        <taxon>Bacteria</taxon>
        <taxon>Pseudomonadati</taxon>
        <taxon>Pseudomonadota</taxon>
        <taxon>Alphaproteobacteria</taxon>
        <taxon>Rhodobacterales</taxon>
        <taxon>Paracoccaceae</taxon>
        <taxon>Profundibacter</taxon>
    </lineage>
</organism>
<keyword evidence="6" id="KW-1185">Reference proteome</keyword>
<dbReference type="Gene3D" id="3.30.450.260">
    <property type="entry name" value="Haem NO binding associated domain"/>
    <property type="match status" value="1"/>
</dbReference>
<dbReference type="NCBIfam" id="TIGR00254">
    <property type="entry name" value="GGDEF"/>
    <property type="match status" value="1"/>
</dbReference>
<accession>A0A347ULR0</accession>
<evidence type="ECO:0000313" key="6">
    <source>
        <dbReference type="Proteomes" id="UP000261704"/>
    </source>
</evidence>
<dbReference type="EMBL" id="CP032125">
    <property type="protein sequence ID" value="AXX99788.1"/>
    <property type="molecule type" value="Genomic_DNA"/>
</dbReference>
<dbReference type="PANTHER" id="PTHR46663:SF4">
    <property type="entry name" value="DIGUANYLATE CYCLASE DGCT-RELATED"/>
    <property type="match status" value="1"/>
</dbReference>
<dbReference type="InterPro" id="IPR043128">
    <property type="entry name" value="Rev_trsase/Diguanyl_cyclase"/>
</dbReference>
<reference evidence="5 6" key="1">
    <citation type="submission" date="2018-09" db="EMBL/GenBank/DDBJ databases">
        <title>Profundibacter amoris BAR1 gen. nov., sp. nov., a new member of the Roseobacter clade isolated at Lokis Castle Vent Field on the Arctic Mid-Oceanic Ridge.</title>
        <authorList>
            <person name="Le Moine Bauer S."/>
            <person name="Sjoeberg A.G."/>
            <person name="L'Haridon S."/>
            <person name="Stokke R."/>
            <person name="Roalkvam I."/>
            <person name="Steen I.H."/>
            <person name="Dahle H."/>
        </authorList>
    </citation>
    <scope>NUCLEOTIDE SEQUENCE [LARGE SCALE GENOMIC DNA]</scope>
    <source>
        <strain evidence="5 6">BAR1</strain>
    </source>
</reference>
<dbReference type="Gene3D" id="3.30.70.270">
    <property type="match status" value="1"/>
</dbReference>
<keyword evidence="3" id="KW-0141">cGMP biosynthesis</keyword>
<dbReference type="Pfam" id="PF00990">
    <property type="entry name" value="GGDEF"/>
    <property type="match status" value="1"/>
</dbReference>
<dbReference type="PANTHER" id="PTHR46663">
    <property type="entry name" value="DIGUANYLATE CYCLASE DGCT-RELATED"/>
    <property type="match status" value="1"/>
</dbReference>
<evidence type="ECO:0000259" key="4">
    <source>
        <dbReference type="PROSITE" id="PS50887"/>
    </source>
</evidence>
<evidence type="ECO:0000256" key="1">
    <source>
        <dbReference type="ARBA" id="ARBA00012202"/>
    </source>
</evidence>
<dbReference type="SUPFAM" id="SSF55073">
    <property type="entry name" value="Nucleotide cyclase"/>
    <property type="match status" value="1"/>
</dbReference>
<dbReference type="PROSITE" id="PS50887">
    <property type="entry name" value="GGDEF"/>
    <property type="match status" value="1"/>
</dbReference>
<dbReference type="InterPro" id="IPR052163">
    <property type="entry name" value="DGC-Regulatory_Protein"/>
</dbReference>
<dbReference type="EC" id="4.6.1.2" evidence="1"/>
<evidence type="ECO:0000256" key="3">
    <source>
        <dbReference type="ARBA" id="ARBA00023293"/>
    </source>
</evidence>
<dbReference type="KEGG" id="pamo:BAR1_10695"/>
<feature type="domain" description="GGDEF" evidence="4">
    <location>
        <begin position="190"/>
        <end position="324"/>
    </location>
</feature>
<dbReference type="SMART" id="SM00267">
    <property type="entry name" value="GGDEF"/>
    <property type="match status" value="1"/>
</dbReference>
<evidence type="ECO:0000256" key="2">
    <source>
        <dbReference type="ARBA" id="ARBA00022741"/>
    </source>
</evidence>
<dbReference type="InterPro" id="IPR029787">
    <property type="entry name" value="Nucleotide_cyclase"/>
</dbReference>
<proteinExistence type="predicted"/>
<dbReference type="RefSeq" id="WP_118944439.1">
    <property type="nucleotide sequence ID" value="NZ_CP032125.1"/>
</dbReference>
<name>A0A347ULR0_9RHOB</name>
<dbReference type="Proteomes" id="UP000261704">
    <property type="component" value="Chromosome"/>
</dbReference>
<dbReference type="InterPro" id="IPR011645">
    <property type="entry name" value="HNOB_dom_associated"/>
</dbReference>
<gene>
    <name evidence="5" type="ORF">BAR1_10695</name>
</gene>
<keyword evidence="2" id="KW-0547">Nucleotide-binding</keyword>
<dbReference type="GO" id="GO:0004383">
    <property type="term" value="F:guanylate cyclase activity"/>
    <property type="evidence" value="ECO:0007669"/>
    <property type="project" value="UniProtKB-EC"/>
</dbReference>